<dbReference type="PRINTS" id="PR00753">
    <property type="entry name" value="ACCSYNTHASE"/>
</dbReference>
<evidence type="ECO:0000259" key="2">
    <source>
        <dbReference type="Pfam" id="PF00155"/>
    </source>
</evidence>
<dbReference type="InterPro" id="IPR050478">
    <property type="entry name" value="Ethylene_sulfur-biosynth"/>
</dbReference>
<feature type="domain" description="Aminotransferase class I/classII large" evidence="2">
    <location>
        <begin position="32"/>
        <end position="370"/>
    </location>
</feature>
<dbReference type="OrthoDB" id="7042322at2759"/>
<dbReference type="SUPFAM" id="SSF53383">
    <property type="entry name" value="PLP-dependent transferases"/>
    <property type="match status" value="1"/>
</dbReference>
<protein>
    <submittedName>
        <fullName evidence="3">Pyridoxal phosphate-dependent transferase</fullName>
    </submittedName>
</protein>
<keyword evidence="1" id="KW-0663">Pyridoxal phosphate</keyword>
<dbReference type="AlphaFoldDB" id="A0A6A5QJP3"/>
<name>A0A6A5QJP3_AMPQU</name>
<dbReference type="Gene3D" id="3.90.1150.10">
    <property type="entry name" value="Aspartate Aminotransferase, domain 1"/>
    <property type="match status" value="1"/>
</dbReference>
<evidence type="ECO:0000313" key="4">
    <source>
        <dbReference type="Proteomes" id="UP000800096"/>
    </source>
</evidence>
<proteinExistence type="predicted"/>
<dbReference type="Gene3D" id="3.40.640.10">
    <property type="entry name" value="Type I PLP-dependent aspartate aminotransferase-like (Major domain)"/>
    <property type="match status" value="1"/>
</dbReference>
<dbReference type="InterPro" id="IPR015422">
    <property type="entry name" value="PyrdxlP-dep_Trfase_small"/>
</dbReference>
<dbReference type="PANTHER" id="PTHR43795:SF39">
    <property type="entry name" value="AMINOTRANSFERASE CLASS I_CLASSII DOMAIN-CONTAINING PROTEIN"/>
    <property type="match status" value="1"/>
</dbReference>
<gene>
    <name evidence="3" type="ORF">BDU57DRAFT_518698</name>
</gene>
<dbReference type="InterPro" id="IPR004839">
    <property type="entry name" value="Aminotransferase_I/II_large"/>
</dbReference>
<dbReference type="GO" id="GO:0030170">
    <property type="term" value="F:pyridoxal phosphate binding"/>
    <property type="evidence" value="ECO:0007669"/>
    <property type="project" value="InterPro"/>
</dbReference>
<keyword evidence="3" id="KW-0808">Transferase</keyword>
<dbReference type="InterPro" id="IPR015424">
    <property type="entry name" value="PyrdxlP-dep_Trfase"/>
</dbReference>
<dbReference type="PANTHER" id="PTHR43795">
    <property type="entry name" value="BIFUNCTIONAL ASPARTATE AMINOTRANSFERASE AND GLUTAMATE/ASPARTATE-PREPHENATE AMINOTRANSFERASE-RELATED"/>
    <property type="match status" value="1"/>
</dbReference>
<dbReference type="Pfam" id="PF00155">
    <property type="entry name" value="Aminotran_1_2"/>
    <property type="match status" value="1"/>
</dbReference>
<dbReference type="CDD" id="cd00609">
    <property type="entry name" value="AAT_like"/>
    <property type="match status" value="1"/>
</dbReference>
<dbReference type="GO" id="GO:0008483">
    <property type="term" value="F:transaminase activity"/>
    <property type="evidence" value="ECO:0007669"/>
    <property type="project" value="TreeGrafter"/>
</dbReference>
<evidence type="ECO:0000256" key="1">
    <source>
        <dbReference type="ARBA" id="ARBA00022898"/>
    </source>
</evidence>
<keyword evidence="4" id="KW-1185">Reference proteome</keyword>
<evidence type="ECO:0000313" key="3">
    <source>
        <dbReference type="EMBL" id="KAF1915629.1"/>
    </source>
</evidence>
<dbReference type="EMBL" id="ML979136">
    <property type="protein sequence ID" value="KAF1915629.1"/>
    <property type="molecule type" value="Genomic_DNA"/>
</dbReference>
<sequence length="379" mass="41915">MRKELEELANKVHILGDAFRYAYCTAGGPRLPTAFATHMNEYFSPHKPITSDDVKISAAATSLHHVLAYSLCAPGEAILTTRPYYGRFELDFGNEAGVKLVAADTDHETCFDASVVDALEKKVVESQKRGLKIRALLIVNPHNPLGRCYPRSTLLAFLFFCAKYSLHLISDEIYALSVFSNPTTNTTPVPFTSILSIPTSDIIDSNLVHVTYGLSKDFAAAGLKIGALITRNKALRKAVHAVLRFHGASGPSVALATAMLEDRDWCRGFIELSRERIACAYAFVTARLDSMGVGYFEGGNAGFFVWADLSMYLPPEERGSGFERECMLAEKLVDGGVFLHPGEEHGMRTGWFRVVYTMEERVVEEGMRRLGKVLGCIQW</sequence>
<dbReference type="InterPro" id="IPR015421">
    <property type="entry name" value="PyrdxlP-dep_Trfase_major"/>
</dbReference>
<accession>A0A6A5QJP3</accession>
<organism evidence="3 4">
    <name type="scientific">Ampelomyces quisqualis</name>
    <name type="common">Powdery mildew agent</name>
    <dbReference type="NCBI Taxonomy" id="50730"/>
    <lineage>
        <taxon>Eukaryota</taxon>
        <taxon>Fungi</taxon>
        <taxon>Dikarya</taxon>
        <taxon>Ascomycota</taxon>
        <taxon>Pezizomycotina</taxon>
        <taxon>Dothideomycetes</taxon>
        <taxon>Pleosporomycetidae</taxon>
        <taxon>Pleosporales</taxon>
        <taxon>Pleosporineae</taxon>
        <taxon>Phaeosphaeriaceae</taxon>
        <taxon>Ampelomyces</taxon>
    </lineage>
</organism>
<dbReference type="GO" id="GO:0006520">
    <property type="term" value="P:amino acid metabolic process"/>
    <property type="evidence" value="ECO:0007669"/>
    <property type="project" value="TreeGrafter"/>
</dbReference>
<dbReference type="Proteomes" id="UP000800096">
    <property type="component" value="Unassembled WGS sequence"/>
</dbReference>
<reference evidence="3" key="1">
    <citation type="journal article" date="2020" name="Stud. Mycol.">
        <title>101 Dothideomycetes genomes: a test case for predicting lifestyles and emergence of pathogens.</title>
        <authorList>
            <person name="Haridas S."/>
            <person name="Albert R."/>
            <person name="Binder M."/>
            <person name="Bloem J."/>
            <person name="Labutti K."/>
            <person name="Salamov A."/>
            <person name="Andreopoulos B."/>
            <person name="Baker S."/>
            <person name="Barry K."/>
            <person name="Bills G."/>
            <person name="Bluhm B."/>
            <person name="Cannon C."/>
            <person name="Castanera R."/>
            <person name="Culley D."/>
            <person name="Daum C."/>
            <person name="Ezra D."/>
            <person name="Gonzalez J."/>
            <person name="Henrissat B."/>
            <person name="Kuo A."/>
            <person name="Liang C."/>
            <person name="Lipzen A."/>
            <person name="Lutzoni F."/>
            <person name="Magnuson J."/>
            <person name="Mondo S."/>
            <person name="Nolan M."/>
            <person name="Ohm R."/>
            <person name="Pangilinan J."/>
            <person name="Park H.-J."/>
            <person name="Ramirez L."/>
            <person name="Alfaro M."/>
            <person name="Sun H."/>
            <person name="Tritt A."/>
            <person name="Yoshinaga Y."/>
            <person name="Zwiers L.-H."/>
            <person name="Turgeon B."/>
            <person name="Goodwin S."/>
            <person name="Spatafora J."/>
            <person name="Crous P."/>
            <person name="Grigoriev I."/>
        </authorList>
    </citation>
    <scope>NUCLEOTIDE SEQUENCE</scope>
    <source>
        <strain evidence="3">HMLAC05119</strain>
    </source>
</reference>